<evidence type="ECO:0000313" key="3">
    <source>
        <dbReference type="Proteomes" id="UP001521785"/>
    </source>
</evidence>
<name>A0ABR3QJB4_9PLEO</name>
<evidence type="ECO:0008006" key="4">
    <source>
        <dbReference type="Google" id="ProtNLM"/>
    </source>
</evidence>
<protein>
    <recommendedName>
        <fullName evidence="4">Transposase</fullName>
    </recommendedName>
</protein>
<evidence type="ECO:0000313" key="2">
    <source>
        <dbReference type="EMBL" id="KAL1592238.1"/>
    </source>
</evidence>
<feature type="compositionally biased region" description="Basic and acidic residues" evidence="1">
    <location>
        <begin position="231"/>
        <end position="243"/>
    </location>
</feature>
<sequence>MDLPKNNKYKSGYFKLMNLELPMKMLLHCIFNFRNFEIEVMHNVQVHAKPLVGLFLNIPRVELVKEVRDAWRELRKYDDTLLRKLLDLLVVLYRDKAIAPFAGLAEWLNKWARWLAETPNKPNSRPAVNGKGGIMVLSGVEGRGRHKDTEAMKAHKAAFRWSSRTTEQKGSWRAKVADMEKSVETEWENWFQRDFKAVEEMLGLGEKYGHSPPPRGFRSEEVGETVFQDDTMAREEGPGKEKQYGQSRDWPASEVIDLGPPSDGSEEDEVQTKGEDGPENIDQVHRIGTLPSSLVTEEAVQSLSQEERFRDSSRFTNSHKNSGRCRTGVQDWLDELP</sequence>
<accession>A0ABR3QJB4</accession>
<gene>
    <name evidence="2" type="ORF">SLS60_011315</name>
</gene>
<proteinExistence type="predicted"/>
<organism evidence="2 3">
    <name type="scientific">Paraconiothyrium brasiliense</name>
    <dbReference type="NCBI Taxonomy" id="300254"/>
    <lineage>
        <taxon>Eukaryota</taxon>
        <taxon>Fungi</taxon>
        <taxon>Dikarya</taxon>
        <taxon>Ascomycota</taxon>
        <taxon>Pezizomycotina</taxon>
        <taxon>Dothideomycetes</taxon>
        <taxon>Pleosporomycetidae</taxon>
        <taxon>Pleosporales</taxon>
        <taxon>Massarineae</taxon>
        <taxon>Didymosphaeriaceae</taxon>
        <taxon>Paraconiothyrium</taxon>
    </lineage>
</organism>
<evidence type="ECO:0000256" key="1">
    <source>
        <dbReference type="SAM" id="MobiDB-lite"/>
    </source>
</evidence>
<comment type="caution">
    <text evidence="2">The sequence shown here is derived from an EMBL/GenBank/DDBJ whole genome shotgun (WGS) entry which is preliminary data.</text>
</comment>
<keyword evidence="3" id="KW-1185">Reference proteome</keyword>
<dbReference type="Proteomes" id="UP001521785">
    <property type="component" value="Unassembled WGS sequence"/>
</dbReference>
<reference evidence="2 3" key="1">
    <citation type="submission" date="2024-02" db="EMBL/GenBank/DDBJ databases">
        <title>De novo assembly and annotation of 12 fungi associated with fruit tree decline syndrome in Ontario, Canada.</title>
        <authorList>
            <person name="Sulman M."/>
            <person name="Ellouze W."/>
            <person name="Ilyukhin E."/>
        </authorList>
    </citation>
    <scope>NUCLEOTIDE SEQUENCE [LARGE SCALE GENOMIC DNA]</scope>
    <source>
        <strain evidence="2 3">M42-189</strain>
    </source>
</reference>
<feature type="compositionally biased region" description="Polar residues" evidence="1">
    <location>
        <begin position="290"/>
        <end position="304"/>
    </location>
</feature>
<feature type="region of interest" description="Disordered" evidence="1">
    <location>
        <begin position="230"/>
        <end position="337"/>
    </location>
</feature>
<dbReference type="EMBL" id="JAKJXO020000021">
    <property type="protein sequence ID" value="KAL1592238.1"/>
    <property type="molecule type" value="Genomic_DNA"/>
</dbReference>